<dbReference type="InterPro" id="IPR027417">
    <property type="entry name" value="P-loop_NTPase"/>
</dbReference>
<evidence type="ECO:0000313" key="9">
    <source>
        <dbReference type="Proteomes" id="UP000677126"/>
    </source>
</evidence>
<dbReference type="PANTHER" id="PTHR37937:SF1">
    <property type="entry name" value="CONJUGATIVE TRANSFER: DNA TRANSPORT"/>
    <property type="match status" value="1"/>
</dbReference>
<dbReference type="Proteomes" id="UP000677126">
    <property type="component" value="Chromosome"/>
</dbReference>
<keyword evidence="5" id="KW-1133">Transmembrane helix</keyword>
<protein>
    <submittedName>
        <fullName evidence="8">Conjugal transfer protein TraG</fullName>
    </submittedName>
</protein>
<evidence type="ECO:0000256" key="2">
    <source>
        <dbReference type="ARBA" id="ARBA00008806"/>
    </source>
</evidence>
<proteinExistence type="inferred from homology"/>
<evidence type="ECO:0000256" key="5">
    <source>
        <dbReference type="ARBA" id="ARBA00022989"/>
    </source>
</evidence>
<dbReference type="PANTHER" id="PTHR37937">
    <property type="entry name" value="CONJUGATIVE TRANSFER: DNA TRANSPORT"/>
    <property type="match status" value="1"/>
</dbReference>
<keyword evidence="4" id="KW-0812">Transmembrane</keyword>
<dbReference type="CDD" id="cd01127">
    <property type="entry name" value="TrwB_TraG_TraD_VirD4"/>
    <property type="match status" value="1"/>
</dbReference>
<keyword evidence="9" id="KW-1185">Reference proteome</keyword>
<comment type="similarity">
    <text evidence="2">Belongs to the VirD4/TraG family.</text>
</comment>
<evidence type="ECO:0000256" key="6">
    <source>
        <dbReference type="ARBA" id="ARBA00023136"/>
    </source>
</evidence>
<evidence type="ECO:0000313" key="8">
    <source>
        <dbReference type="EMBL" id="QVM85287.1"/>
    </source>
</evidence>
<dbReference type="Pfam" id="PF02534">
    <property type="entry name" value="T4SS-DNA_transf"/>
    <property type="match status" value="1"/>
</dbReference>
<evidence type="ECO:0000256" key="4">
    <source>
        <dbReference type="ARBA" id="ARBA00022692"/>
    </source>
</evidence>
<name>A0ABX8E7Z0_9SPHN</name>
<organism evidence="8 9">
    <name type="scientific">Novosphingobium decolorationis</name>
    <dbReference type="NCBI Taxonomy" id="2698673"/>
    <lineage>
        <taxon>Bacteria</taxon>
        <taxon>Pseudomonadati</taxon>
        <taxon>Pseudomonadota</taxon>
        <taxon>Alphaproteobacteria</taxon>
        <taxon>Sphingomonadales</taxon>
        <taxon>Sphingomonadaceae</taxon>
        <taxon>Novosphingobium</taxon>
    </lineage>
</organism>
<reference evidence="8 9" key="1">
    <citation type="journal article" date="2021" name="Int. J. Syst. Evol. Microbiol.">
        <title>Novosphingobium decolorationis sp. nov., an aniline blue-decolourizing bacterium isolated from East Pacific sediment.</title>
        <authorList>
            <person name="Chen X."/>
            <person name="Dong B."/>
            <person name="Chen T."/>
            <person name="Ren N."/>
            <person name="Wang J."/>
            <person name="Xu Y."/>
            <person name="Yang J."/>
            <person name="Zhu S."/>
            <person name="Chen J."/>
        </authorList>
    </citation>
    <scope>NUCLEOTIDE SEQUENCE [LARGE SCALE GENOMIC DNA]</scope>
    <source>
        <strain evidence="8 9">502str22</strain>
    </source>
</reference>
<evidence type="ECO:0000256" key="1">
    <source>
        <dbReference type="ARBA" id="ARBA00004651"/>
    </source>
</evidence>
<dbReference type="NCBIfam" id="NF010450">
    <property type="entry name" value="PRK13876.1"/>
    <property type="match status" value="1"/>
</dbReference>
<dbReference type="RefSeq" id="WP_213500925.1">
    <property type="nucleotide sequence ID" value="NZ_CP054856.1"/>
</dbReference>
<comment type="subcellular location">
    <subcellularLocation>
        <location evidence="1">Cell membrane</location>
        <topology evidence="1">Multi-pass membrane protein</topology>
    </subcellularLocation>
</comment>
<dbReference type="Gene3D" id="3.40.50.300">
    <property type="entry name" value="P-loop containing nucleotide triphosphate hydrolases"/>
    <property type="match status" value="1"/>
</dbReference>
<evidence type="ECO:0000256" key="3">
    <source>
        <dbReference type="ARBA" id="ARBA00022475"/>
    </source>
</evidence>
<sequence length="682" mass="74597">MTPTRLLIGQILVVIAIAFASIWTATQWAAASLAYQTQLGPAWFSLLGKPVYHPWSIFPWWFSYDAYAPAIFDEAGAIAASGGFLGCGAAVAGSIWRARQKGSVTTYGSARWATRKDIAAAGLLDERGVALGRIGGKYLRHDGPEHVMAFAPTRSGKGVGLVVPTLLSWTGSAVVHDIKGENWELTAGWRSRFSHCLLFNPTDSRSARYNPLLEVRRGTDEVRDAQNIADILVDPEGALERRNHWEKTSHSLLVGAILHVLHAEEEKTLARVATFLSDPQRPFTTTLRRMMTTNHLGTPEAPLVHPVVASAARELLNKSENERSGVLSTAMSFLGLYRDPTVAAVTSASDWRIADLVEAPHPVSLYLVVPPSDISRTKPLIRLVLNQIGRRLTEKLQSPVPGKAPDTSRHRLLMMLDEFPALGRLDFFETSLAFLAGYGVRAFLIAQSLNQIEKAYGEHNSILDNCHVRIAFASNDERTAKRISDTLGTATEQRAMRNYAGHRLAPWLAHVMVSRQETARALLTPGEVMQLAPTDELVLVSGQPPIRAKKLRYYEDHAFTTRVLPAPVTGDEGFSDLPPARTDDWTGQIRSTDARLAAVNDDSATVDDAGPEQARHPSHEVTPALTPPAEPVDALGLTHDETDEVTERAAMERAQTARTVRSVYGLDAGSAHPGDLQLDFLS</sequence>
<accession>A0ABX8E7Z0</accession>
<dbReference type="InterPro" id="IPR051539">
    <property type="entry name" value="T4SS-coupling_protein"/>
</dbReference>
<dbReference type="InterPro" id="IPR003688">
    <property type="entry name" value="TraG/VirD4"/>
</dbReference>
<keyword evidence="6" id="KW-0472">Membrane</keyword>
<dbReference type="SUPFAM" id="SSF52540">
    <property type="entry name" value="P-loop containing nucleoside triphosphate hydrolases"/>
    <property type="match status" value="1"/>
</dbReference>
<keyword evidence="3" id="KW-1003">Cell membrane</keyword>
<gene>
    <name evidence="8" type="ORF">HT578_17730</name>
</gene>
<dbReference type="EMBL" id="CP054856">
    <property type="protein sequence ID" value="QVM85287.1"/>
    <property type="molecule type" value="Genomic_DNA"/>
</dbReference>
<evidence type="ECO:0000256" key="7">
    <source>
        <dbReference type="SAM" id="MobiDB-lite"/>
    </source>
</evidence>
<feature type="region of interest" description="Disordered" evidence="7">
    <location>
        <begin position="602"/>
        <end position="634"/>
    </location>
</feature>